<reference evidence="3 4" key="1">
    <citation type="submission" date="2019-08" db="EMBL/GenBank/DDBJ databases">
        <title>In-depth cultivation of the pig gut microbiome towards novel bacterial diversity and tailored functional studies.</title>
        <authorList>
            <person name="Wylensek D."/>
            <person name="Hitch T.C.A."/>
            <person name="Clavel T."/>
        </authorList>
    </citation>
    <scope>NUCLEOTIDE SEQUENCE [LARGE SCALE GENOMIC DNA]</scope>
    <source>
        <strain evidence="3 4">Oil-RF-744-WCA-WT-10</strain>
    </source>
</reference>
<proteinExistence type="predicted"/>
<evidence type="ECO:0000313" key="4">
    <source>
        <dbReference type="Proteomes" id="UP000483362"/>
    </source>
</evidence>
<dbReference type="SUPFAM" id="SSF49299">
    <property type="entry name" value="PKD domain"/>
    <property type="match status" value="1"/>
</dbReference>
<dbReference type="Gene3D" id="2.60.40.10">
    <property type="entry name" value="Immunoglobulins"/>
    <property type="match status" value="1"/>
</dbReference>
<accession>A0A6L5XGJ6</accession>
<protein>
    <submittedName>
        <fullName evidence="3">PKD domain-containing protein</fullName>
    </submittedName>
</protein>
<dbReference type="EMBL" id="VULT01000028">
    <property type="protein sequence ID" value="MSS18644.1"/>
    <property type="molecule type" value="Genomic_DNA"/>
</dbReference>
<dbReference type="Proteomes" id="UP000483362">
    <property type="component" value="Unassembled WGS sequence"/>
</dbReference>
<feature type="chain" id="PRO_5026797419" evidence="1">
    <location>
        <begin position="24"/>
        <end position="576"/>
    </location>
</feature>
<dbReference type="RefSeq" id="WP_154328060.1">
    <property type="nucleotide sequence ID" value="NZ_CP045696.1"/>
</dbReference>
<dbReference type="InterPro" id="IPR035986">
    <property type="entry name" value="PKD_dom_sf"/>
</dbReference>
<keyword evidence="4" id="KW-1185">Reference proteome</keyword>
<evidence type="ECO:0000259" key="2">
    <source>
        <dbReference type="PROSITE" id="PS50093"/>
    </source>
</evidence>
<evidence type="ECO:0000256" key="1">
    <source>
        <dbReference type="SAM" id="SignalP"/>
    </source>
</evidence>
<name>A0A6L5XGJ6_9BACT</name>
<feature type="signal peptide" evidence="1">
    <location>
        <begin position="1"/>
        <end position="23"/>
    </location>
</feature>
<dbReference type="PROSITE" id="PS51257">
    <property type="entry name" value="PROKAR_LIPOPROTEIN"/>
    <property type="match status" value="1"/>
</dbReference>
<evidence type="ECO:0000313" key="3">
    <source>
        <dbReference type="EMBL" id="MSS18644.1"/>
    </source>
</evidence>
<dbReference type="AlphaFoldDB" id="A0A6L5XGJ6"/>
<dbReference type="InterPro" id="IPR022409">
    <property type="entry name" value="PKD/Chitinase_dom"/>
</dbReference>
<feature type="domain" description="PKD" evidence="2">
    <location>
        <begin position="69"/>
        <end position="99"/>
    </location>
</feature>
<keyword evidence="1" id="KW-0732">Signal</keyword>
<dbReference type="Pfam" id="PF18911">
    <property type="entry name" value="PKD_4"/>
    <property type="match status" value="1"/>
</dbReference>
<dbReference type="InterPro" id="IPR000601">
    <property type="entry name" value="PKD_dom"/>
</dbReference>
<dbReference type="SUPFAM" id="SSF63825">
    <property type="entry name" value="YWTD domain"/>
    <property type="match status" value="1"/>
</dbReference>
<organism evidence="3 4">
    <name type="scientific">Sodaliphilus pleomorphus</name>
    <dbReference type="NCBI Taxonomy" id="2606626"/>
    <lineage>
        <taxon>Bacteria</taxon>
        <taxon>Pseudomonadati</taxon>
        <taxon>Bacteroidota</taxon>
        <taxon>Bacteroidia</taxon>
        <taxon>Bacteroidales</taxon>
        <taxon>Muribaculaceae</taxon>
        <taxon>Sodaliphilus</taxon>
    </lineage>
</organism>
<dbReference type="CDD" id="cd00146">
    <property type="entry name" value="PKD"/>
    <property type="match status" value="1"/>
</dbReference>
<dbReference type="PROSITE" id="PS50093">
    <property type="entry name" value="PKD"/>
    <property type="match status" value="1"/>
</dbReference>
<sequence length="576" mass="63146">MKFFKTIGLLTLLMLITTGCVSKDPDYGNFGGKDVDFSYAVEGNEYALDFYVVSTIQFTNTSAKTGKVTWDFGDGTTSTEANPTHKYAKAGMYKVTLTVDGVGSRTYPLLIYDIAPSLSVTSQSAPTIVINDVKVNLGIELPNPENLECKYVWTFPEGTKTADGKTITTFTGYSHSDGTIDNPGALTFSNIGSQKVTLQTWFDVNGENRRLEDSYVNVQVGSSLPAPTLYYAAVGGNIKAYKLVDMSKLPAGTKNMPFDMGVSSGNMPTNLVFATEKTVTDSATIEQDNVYILDCGKQYYYINDENGTLGDGKITVMSADGSSANSMVTNVGGQAFNDPFQGCTDGTYLYYTDRNTGIRRLPLSTRNETEKTVYSSTDGYFVVNSQLAYYNKGIAYGAINTGLYIDKNNTFWWGKNYSGYGIYRFKTSDIGKTGAGVDIPYPIVLQNTQPRGFTIDEELGRLYVWMTKGTTPNPGFGDYNLPGATSTADYSKYNAFVQMDADPINTTDAEGVYVTQMVVDAATHYVYFGFNAASGEKTYKTGLKYYNPETKKVYDFQGNTDKILGVCINPRATYLF</sequence>
<dbReference type="SMART" id="SM00089">
    <property type="entry name" value="PKD"/>
    <property type="match status" value="1"/>
</dbReference>
<dbReference type="InterPro" id="IPR013783">
    <property type="entry name" value="Ig-like_fold"/>
</dbReference>
<gene>
    <name evidence="3" type="ORF">FYJ29_12895</name>
</gene>
<comment type="caution">
    <text evidence="3">The sequence shown here is derived from an EMBL/GenBank/DDBJ whole genome shotgun (WGS) entry which is preliminary data.</text>
</comment>